<dbReference type="GO" id="GO:0032259">
    <property type="term" value="P:methylation"/>
    <property type="evidence" value="ECO:0007669"/>
    <property type="project" value="UniProtKB-KW"/>
</dbReference>
<dbReference type="PANTHER" id="PTHR31040:SF1">
    <property type="entry name" value="NURIM"/>
    <property type="match status" value="1"/>
</dbReference>
<dbReference type="EMBL" id="VJVV01000003">
    <property type="protein sequence ID" value="TRO82638.1"/>
    <property type="molecule type" value="Genomic_DNA"/>
</dbReference>
<gene>
    <name evidence="7" type="ORF">FL622_05485</name>
</gene>
<dbReference type="Proteomes" id="UP000317155">
    <property type="component" value="Unassembled WGS sequence"/>
</dbReference>
<protein>
    <submittedName>
        <fullName evidence="7">Isoprenylcysteine carboxylmethyltransferase family protein</fullName>
    </submittedName>
</protein>
<sequence>MIDPLLILALLWLLWCAGHSLLAATAVKERLHGLSPLAPTCYRLAYNLLALLSLAPILWWEARIGGAKMLIWQGGWEFLRLLFWAIALGLAWGGARAYGLRSFLGLDCRRRQGQENPPSLRRDGVLAWTRHPWYLAGLLILWGRDLSLAQLVTAGLLSLYLILGAFWEERRMLALFGEAYEEYRRRVPMFIPWRRPSTRRHGDG</sequence>
<keyword evidence="3 6" id="KW-0812">Transmembrane</keyword>
<dbReference type="PANTHER" id="PTHR31040">
    <property type="entry name" value="NURIM"/>
    <property type="match status" value="1"/>
</dbReference>
<evidence type="ECO:0000256" key="3">
    <source>
        <dbReference type="ARBA" id="ARBA00022692"/>
    </source>
</evidence>
<dbReference type="GO" id="GO:0016020">
    <property type="term" value="C:membrane"/>
    <property type="evidence" value="ECO:0007669"/>
    <property type="project" value="UniProtKB-SubCell"/>
</dbReference>
<comment type="similarity">
    <text evidence="2">Belongs to the nurim family.</text>
</comment>
<evidence type="ECO:0000256" key="2">
    <source>
        <dbReference type="ARBA" id="ARBA00010631"/>
    </source>
</evidence>
<evidence type="ECO:0000256" key="6">
    <source>
        <dbReference type="SAM" id="Phobius"/>
    </source>
</evidence>
<dbReference type="OrthoDB" id="5417332at2"/>
<comment type="subcellular location">
    <subcellularLocation>
        <location evidence="1">Membrane</location>
        <topology evidence="1">Multi-pass membrane protein</topology>
    </subcellularLocation>
</comment>
<evidence type="ECO:0000256" key="5">
    <source>
        <dbReference type="ARBA" id="ARBA00023136"/>
    </source>
</evidence>
<feature type="transmembrane region" description="Helical" evidence="6">
    <location>
        <begin position="148"/>
        <end position="167"/>
    </location>
</feature>
<accession>A0A550JHF0</accession>
<name>A0A550JHF0_9BACT</name>
<organism evidence="7 8">
    <name type="scientific">Trichloromonas acetexigens</name>
    <dbReference type="NCBI Taxonomy" id="38815"/>
    <lineage>
        <taxon>Bacteria</taxon>
        <taxon>Pseudomonadati</taxon>
        <taxon>Thermodesulfobacteriota</taxon>
        <taxon>Desulfuromonadia</taxon>
        <taxon>Desulfuromonadales</taxon>
        <taxon>Trichloromonadaceae</taxon>
        <taxon>Trichloromonas</taxon>
    </lineage>
</organism>
<dbReference type="Gene3D" id="1.20.120.1630">
    <property type="match status" value="1"/>
</dbReference>
<keyword evidence="7" id="KW-0808">Transferase</keyword>
<evidence type="ECO:0000313" key="8">
    <source>
        <dbReference type="Proteomes" id="UP000317155"/>
    </source>
</evidence>
<reference evidence="7 8" key="1">
    <citation type="submission" date="2019-07" db="EMBL/GenBank/DDBJ databases">
        <title>Insights of Desulfuromonas acetexigens electromicrobiology.</title>
        <authorList>
            <person name="Katuri K."/>
            <person name="Sapireddy V."/>
            <person name="Shaw D.R."/>
            <person name="Saikaly P."/>
        </authorList>
    </citation>
    <scope>NUCLEOTIDE SEQUENCE [LARGE SCALE GENOMIC DNA]</scope>
    <source>
        <strain evidence="7 8">2873</strain>
    </source>
</reference>
<keyword evidence="7" id="KW-0489">Methyltransferase</keyword>
<keyword evidence="4 6" id="KW-1133">Transmembrane helix</keyword>
<dbReference type="RefSeq" id="WP_092056824.1">
    <property type="nucleotide sequence ID" value="NZ_FOJJ01000023.1"/>
</dbReference>
<keyword evidence="8" id="KW-1185">Reference proteome</keyword>
<dbReference type="AlphaFoldDB" id="A0A550JHF0"/>
<feature type="transmembrane region" description="Helical" evidence="6">
    <location>
        <begin position="42"/>
        <end position="60"/>
    </location>
</feature>
<dbReference type="InterPro" id="IPR033580">
    <property type="entry name" value="Nurim-like"/>
</dbReference>
<proteinExistence type="inferred from homology"/>
<feature type="transmembrane region" description="Helical" evidence="6">
    <location>
        <begin position="81"/>
        <end position="99"/>
    </location>
</feature>
<keyword evidence="5 6" id="KW-0472">Membrane</keyword>
<evidence type="ECO:0000256" key="1">
    <source>
        <dbReference type="ARBA" id="ARBA00004141"/>
    </source>
</evidence>
<evidence type="ECO:0000313" key="7">
    <source>
        <dbReference type="EMBL" id="TRO82638.1"/>
    </source>
</evidence>
<comment type="caution">
    <text evidence="7">The sequence shown here is derived from an EMBL/GenBank/DDBJ whole genome shotgun (WGS) entry which is preliminary data.</text>
</comment>
<evidence type="ECO:0000256" key="4">
    <source>
        <dbReference type="ARBA" id="ARBA00022989"/>
    </source>
</evidence>
<dbReference type="GO" id="GO:0008168">
    <property type="term" value="F:methyltransferase activity"/>
    <property type="evidence" value="ECO:0007669"/>
    <property type="project" value="UniProtKB-KW"/>
</dbReference>